<dbReference type="Gene3D" id="2.10.70.100">
    <property type="match status" value="1"/>
</dbReference>
<accession>A0A7C1JNL4</accession>
<dbReference type="InterPro" id="IPR003018">
    <property type="entry name" value="GAF"/>
</dbReference>
<dbReference type="PRINTS" id="PR00344">
    <property type="entry name" value="BCTRLSENSOR"/>
</dbReference>
<dbReference type="InterPro" id="IPR000014">
    <property type="entry name" value="PAS"/>
</dbReference>
<evidence type="ECO:0000256" key="18">
    <source>
        <dbReference type="ARBA" id="ARBA00068150"/>
    </source>
</evidence>
<keyword evidence="9 22" id="KW-0812">Transmembrane</keyword>
<keyword evidence="8" id="KW-0808">Transferase</keyword>
<dbReference type="CDD" id="cd16922">
    <property type="entry name" value="HATPase_EvgS-ArcB-TorS-like"/>
    <property type="match status" value="1"/>
</dbReference>
<feature type="transmembrane region" description="Helical" evidence="22">
    <location>
        <begin position="143"/>
        <end position="165"/>
    </location>
</feature>
<feature type="domain" description="Histidine kinase" evidence="23">
    <location>
        <begin position="1093"/>
        <end position="1314"/>
    </location>
</feature>
<dbReference type="FunFam" id="3.30.565.10:FF:000010">
    <property type="entry name" value="Sensor histidine kinase RcsC"/>
    <property type="match status" value="1"/>
</dbReference>
<evidence type="ECO:0000256" key="12">
    <source>
        <dbReference type="ARBA" id="ARBA00022777"/>
    </source>
</evidence>
<dbReference type="EMBL" id="DSMG01000199">
    <property type="protein sequence ID" value="HDX33742.1"/>
    <property type="molecule type" value="Genomic_DNA"/>
</dbReference>
<comment type="similarity">
    <text evidence="3">In the N-terminal section; belongs to the phytochrome family.</text>
</comment>
<dbReference type="Gene3D" id="3.30.565.10">
    <property type="entry name" value="Histidine kinase-like ATPase, C-terminal domain"/>
    <property type="match status" value="1"/>
</dbReference>
<dbReference type="SUPFAM" id="SSF52172">
    <property type="entry name" value="CheY-like"/>
    <property type="match status" value="2"/>
</dbReference>
<evidence type="ECO:0000256" key="21">
    <source>
        <dbReference type="SAM" id="Coils"/>
    </source>
</evidence>
<evidence type="ECO:0000256" key="14">
    <source>
        <dbReference type="ARBA" id="ARBA00022989"/>
    </source>
</evidence>
<comment type="caution">
    <text evidence="27">The sequence shown here is derived from an EMBL/GenBank/DDBJ whole genome shotgun (WGS) entry which is preliminary data.</text>
</comment>
<dbReference type="InterPro" id="IPR036890">
    <property type="entry name" value="HATPase_C_sf"/>
</dbReference>
<keyword evidence="5" id="KW-1003">Cell membrane</keyword>
<dbReference type="InterPro" id="IPR029016">
    <property type="entry name" value="GAF-like_dom_sf"/>
</dbReference>
<dbReference type="InterPro" id="IPR013656">
    <property type="entry name" value="PAS_4"/>
</dbReference>
<organism evidence="27">
    <name type="scientific">Caldilinea aerophila</name>
    <dbReference type="NCBI Taxonomy" id="133453"/>
    <lineage>
        <taxon>Bacteria</taxon>
        <taxon>Bacillati</taxon>
        <taxon>Chloroflexota</taxon>
        <taxon>Caldilineae</taxon>
        <taxon>Caldilineales</taxon>
        <taxon>Caldilineaceae</taxon>
        <taxon>Caldilinea</taxon>
    </lineage>
</organism>
<evidence type="ECO:0000256" key="11">
    <source>
        <dbReference type="ARBA" id="ARBA00022741"/>
    </source>
</evidence>
<dbReference type="SUPFAM" id="SSF55781">
    <property type="entry name" value="GAF domain-like"/>
    <property type="match status" value="1"/>
</dbReference>
<evidence type="ECO:0000259" key="24">
    <source>
        <dbReference type="PROSITE" id="PS50110"/>
    </source>
</evidence>
<dbReference type="Pfam" id="PF08447">
    <property type="entry name" value="PAS_3"/>
    <property type="match status" value="1"/>
</dbReference>
<feature type="transmembrane region" description="Helical" evidence="22">
    <location>
        <begin position="177"/>
        <end position="196"/>
    </location>
</feature>
<dbReference type="Pfam" id="PF16927">
    <property type="entry name" value="HisKA_7TM"/>
    <property type="match status" value="1"/>
</dbReference>
<name>A0A7C1JNL4_9CHLR</name>
<dbReference type="Pfam" id="PF00512">
    <property type="entry name" value="HisKA"/>
    <property type="match status" value="1"/>
</dbReference>
<dbReference type="SUPFAM" id="SSF47384">
    <property type="entry name" value="Homodimeric domain of signal transducing histidine kinase"/>
    <property type="match status" value="1"/>
</dbReference>
<dbReference type="Gene3D" id="3.30.450.40">
    <property type="match status" value="1"/>
</dbReference>
<comment type="subcellular location">
    <subcellularLocation>
        <location evidence="2">Cell inner membrane</location>
        <topology evidence="2">Multi-pass membrane protein</topology>
    </subcellularLocation>
</comment>
<feature type="transmembrane region" description="Helical" evidence="22">
    <location>
        <begin position="31"/>
        <end position="50"/>
    </location>
</feature>
<comment type="catalytic activity">
    <reaction evidence="1">
        <text>ATP + protein L-histidine = ADP + protein N-phospho-L-histidine.</text>
        <dbReference type="EC" id="2.7.13.3"/>
    </reaction>
</comment>
<evidence type="ECO:0000256" key="20">
    <source>
        <dbReference type="PROSITE-ProRule" id="PRU00169"/>
    </source>
</evidence>
<evidence type="ECO:0000256" key="5">
    <source>
        <dbReference type="ARBA" id="ARBA00022475"/>
    </source>
</evidence>
<dbReference type="Pfam" id="PF00072">
    <property type="entry name" value="Response_reg"/>
    <property type="match status" value="2"/>
</dbReference>
<dbReference type="SUPFAM" id="SSF55874">
    <property type="entry name" value="ATPase domain of HSP90 chaperone/DNA topoisomerase II/histidine kinase"/>
    <property type="match status" value="1"/>
</dbReference>
<feature type="domain" description="Response regulatory" evidence="24">
    <location>
        <begin position="1332"/>
        <end position="1451"/>
    </location>
</feature>
<dbReference type="Pfam" id="PF02518">
    <property type="entry name" value="HATPase_c"/>
    <property type="match status" value="1"/>
</dbReference>
<dbReference type="GO" id="GO:0000155">
    <property type="term" value="F:phosphorelay sensor kinase activity"/>
    <property type="evidence" value="ECO:0007669"/>
    <property type="project" value="InterPro"/>
</dbReference>
<keyword evidence="11" id="KW-0547">Nucleotide-binding</keyword>
<gene>
    <name evidence="27" type="ORF">ENQ20_20015</name>
</gene>
<dbReference type="SMART" id="SM00091">
    <property type="entry name" value="PAS"/>
    <property type="match status" value="5"/>
</dbReference>
<dbReference type="GO" id="GO:0005524">
    <property type="term" value="F:ATP binding"/>
    <property type="evidence" value="ECO:0007669"/>
    <property type="project" value="UniProtKB-KW"/>
</dbReference>
<dbReference type="CDD" id="cd17546">
    <property type="entry name" value="REC_hyHK_CKI1_RcsC-like"/>
    <property type="match status" value="2"/>
</dbReference>
<dbReference type="SUPFAM" id="SSF55785">
    <property type="entry name" value="PYP-like sensor domain (PAS domain)"/>
    <property type="match status" value="5"/>
</dbReference>
<dbReference type="InterPro" id="IPR035965">
    <property type="entry name" value="PAS-like_dom_sf"/>
</dbReference>
<dbReference type="InterPro" id="IPR011006">
    <property type="entry name" value="CheY-like_superfamily"/>
</dbReference>
<feature type="transmembrane region" description="Helical" evidence="22">
    <location>
        <begin position="97"/>
        <end position="117"/>
    </location>
</feature>
<evidence type="ECO:0000256" key="22">
    <source>
        <dbReference type="SAM" id="Phobius"/>
    </source>
</evidence>
<feature type="domain" description="PAS" evidence="25">
    <location>
        <begin position="656"/>
        <end position="700"/>
    </location>
</feature>
<keyword evidence="13" id="KW-0067">ATP-binding</keyword>
<reference evidence="27" key="1">
    <citation type="journal article" date="2020" name="mSystems">
        <title>Genome- and Community-Level Interaction Insights into Carbon Utilization and Element Cycling Functions of Hydrothermarchaeota in Hydrothermal Sediment.</title>
        <authorList>
            <person name="Zhou Z."/>
            <person name="Liu Y."/>
            <person name="Xu W."/>
            <person name="Pan J."/>
            <person name="Luo Z.H."/>
            <person name="Li M."/>
        </authorList>
    </citation>
    <scope>NUCLEOTIDE SEQUENCE [LARGE SCALE GENOMIC DNA]</scope>
    <source>
        <strain evidence="27">SpSt-289</strain>
    </source>
</reference>
<keyword evidence="14 22" id="KW-1133">Transmembrane helix</keyword>
<keyword evidence="10" id="KW-0677">Repeat</keyword>
<feature type="modified residue" description="4-aspartylphosphate" evidence="20">
    <location>
        <position position="1525"/>
    </location>
</feature>
<evidence type="ECO:0000256" key="19">
    <source>
        <dbReference type="ARBA" id="ARBA00074306"/>
    </source>
</evidence>
<sequence>MMMYVYVYLISSLITGMAAGYAWHQRRAPGGTALATFLTMSMLAVVIAIFKLTTPDIAGKLFWAKLSVSVSLPLSLLALVFVWQFTGHRGFPRPSTFGFLMFGLLSLPILVSIVLAWSNEHHGLFWRSISVNEHGALMVEPGWWNWIGAIGYGYLLGAFILYRIASLGLATTGFYRRQYIALFIGGLFPVAADLLHLSGFNPWHGLELVRIGTAATGVIFLWAFTRFHLLDLLPPVRNVLTVTLPDGVIALDTRWRLIDLNPAARRLLGLTGECIGRKFEALSDRAALIAERLREVCSNTEAADYDFHVQLDERTVQVICRRIQPEQQSDRGWLVLLRDVTELMEAEASARASEARYRDLYTMLRLMCDNVPDLIWAKDTQKRFLFINRAICEKLLHARDTDEPIGKTDLYFAERERSAHPDDPNWHTFGEICVDSDQVVLDTLQAQRFDEFGFVRGEFLRLDVYKAPFWSADGTLLGTVGCGRDVTREKAIEEELRRHEAIYRAVVEVHPDMICRWRPDRTLTFVNPAFCKHYRCTPEEVIGRDFALLFPEHERPHIVESVAQGLRELTPEHPLRTIIQHAQDEAGRAFWTEWTDCGIFDAEGNLIEVQSVGRDVSERVRMEQALRRSQQQLAEAQRIAHLGSWENDFVQHRLEWSEETRRIFGWPDNEPVTYDAFMRCVHPDDVERLRAAQQAAIAGADTLNIEYRIVRPDGEIRYLAERGEVTRDEAGRPVRMAGVVQDITERKQIEKALADERQLLRTFIDTVPDVLYAKDRESRFVLVNTATLAQLGATSMEEVIGKSDFDFHPLHLAQEYRGRELALLESGEMSNVEEPVVHPVTGELRWYASVKVPWRNANGEIIGLVGIGRDITDSKRMHEALRRREQLLQAVAEALSTLLAPKPLPETIRSALAILGQTLKVDRVYIFENSQDPVTGAYLTSQRFEWCSSLVTPQIDNPALQNVPYAEVVPRWYEALSRGKPIVGLVPTFPDEERAILEPQEIQSILVVPILVDDHFWGFIGFDDCHSERIWSASEESILTAAAAAIGGALMRDRMEQELQWSQQELAEALHRAEQLAVEAQAASRAKSEFLSVMSHEIRTPLNGVIGMTGLLLDTPLTNEQRQYAEIARTSGETLLALINDILDFSKIEARKLELERLRFDLRVMVEDAVDILAGRAQAKGLELVCFVEPEAPTYVIGDPGRLRQIVLNLVGNAIKFTEQGEVVIRVGVAAETATHVTLRFTVKDTGIGIPPDRLHRLFQPFSQVDSSTTRRFGGTGLGLVISKQLAELMGGEIGVESTPGVGSVFWFTAVVEKCADAGEAPETSLDLHHARLLVVDDNDANRLLVRTLMTQWNGRCDEAVNAHHALSMLREAAAQGDPYKLALLDMQMPDADGLTLARWIREDPVLAQTPLILITSLGYQGAADQDRLFAAQIAKPLRQSQLREQLGLVLGYRQQSLQPSTTTAVVAPSPGRPLRILLAEDNAVNQKVALTMLKKLGYSADAVANGREALAALSEINYDLVLMDCEMPEMDGFEATLHIRSGEAGVLNPSVPIIAMTAHAMQGDRERCLAVGMNDYVSKPVQLSTLSAALERWLSLEPQQKEAQP</sequence>
<dbReference type="InterPro" id="IPR036097">
    <property type="entry name" value="HisK_dim/P_sf"/>
</dbReference>
<evidence type="ECO:0000256" key="13">
    <source>
        <dbReference type="ARBA" id="ARBA00022840"/>
    </source>
</evidence>
<dbReference type="PROSITE" id="PS50109">
    <property type="entry name" value="HIS_KIN"/>
    <property type="match status" value="1"/>
</dbReference>
<evidence type="ECO:0000256" key="3">
    <source>
        <dbReference type="ARBA" id="ARBA00006402"/>
    </source>
</evidence>
<comment type="subunit">
    <text evidence="17">At low DSF concentrations, interacts with RpfF.</text>
</comment>
<feature type="domain" description="PAC" evidence="26">
    <location>
        <begin position="573"/>
        <end position="628"/>
    </location>
</feature>
<dbReference type="CDD" id="cd00082">
    <property type="entry name" value="HisKA"/>
    <property type="match status" value="1"/>
</dbReference>
<dbReference type="InterPro" id="IPR003594">
    <property type="entry name" value="HATPase_dom"/>
</dbReference>
<dbReference type="PROSITE" id="PS50110">
    <property type="entry name" value="RESPONSE_REGULATORY"/>
    <property type="match status" value="2"/>
</dbReference>
<dbReference type="InterPro" id="IPR003661">
    <property type="entry name" value="HisK_dim/P_dom"/>
</dbReference>
<dbReference type="InterPro" id="IPR001610">
    <property type="entry name" value="PAC"/>
</dbReference>
<evidence type="ECO:0000256" key="8">
    <source>
        <dbReference type="ARBA" id="ARBA00022679"/>
    </source>
</evidence>
<dbReference type="Pfam" id="PF08448">
    <property type="entry name" value="PAS_4"/>
    <property type="match status" value="3"/>
</dbReference>
<dbReference type="Pfam" id="PF01590">
    <property type="entry name" value="GAF"/>
    <property type="match status" value="1"/>
</dbReference>
<evidence type="ECO:0000259" key="25">
    <source>
        <dbReference type="PROSITE" id="PS50112"/>
    </source>
</evidence>
<proteinExistence type="inferred from homology"/>
<evidence type="ECO:0000259" key="23">
    <source>
        <dbReference type="PROSITE" id="PS50109"/>
    </source>
</evidence>
<evidence type="ECO:0000256" key="9">
    <source>
        <dbReference type="ARBA" id="ARBA00022692"/>
    </source>
</evidence>
<evidence type="ECO:0000256" key="7">
    <source>
        <dbReference type="ARBA" id="ARBA00022553"/>
    </source>
</evidence>
<dbReference type="Gene3D" id="1.10.287.130">
    <property type="match status" value="1"/>
</dbReference>
<dbReference type="CDD" id="cd00130">
    <property type="entry name" value="PAS"/>
    <property type="match status" value="4"/>
</dbReference>
<evidence type="ECO:0000313" key="27">
    <source>
        <dbReference type="EMBL" id="HDX33742.1"/>
    </source>
</evidence>
<evidence type="ECO:0000256" key="4">
    <source>
        <dbReference type="ARBA" id="ARBA00012438"/>
    </source>
</evidence>
<dbReference type="SMART" id="SM00387">
    <property type="entry name" value="HATPase_c"/>
    <property type="match status" value="1"/>
</dbReference>
<dbReference type="InterPro" id="IPR031621">
    <property type="entry name" value="HisKA_7TM"/>
</dbReference>
<dbReference type="PANTHER" id="PTHR45339:SF1">
    <property type="entry name" value="HYBRID SIGNAL TRANSDUCTION HISTIDINE KINASE J"/>
    <property type="match status" value="1"/>
</dbReference>
<dbReference type="EC" id="2.7.13.3" evidence="4"/>
<dbReference type="InterPro" id="IPR004358">
    <property type="entry name" value="Sig_transdc_His_kin-like_C"/>
</dbReference>
<feature type="coiled-coil region" evidence="21">
    <location>
        <begin position="1052"/>
        <end position="1086"/>
    </location>
</feature>
<feature type="modified residue" description="4-aspartylphosphate" evidence="20">
    <location>
        <position position="1386"/>
    </location>
</feature>
<dbReference type="Gene3D" id="3.30.450.20">
    <property type="entry name" value="PAS domain"/>
    <property type="match status" value="5"/>
</dbReference>
<evidence type="ECO:0000256" key="15">
    <source>
        <dbReference type="ARBA" id="ARBA00023012"/>
    </source>
</evidence>
<evidence type="ECO:0000256" key="2">
    <source>
        <dbReference type="ARBA" id="ARBA00004429"/>
    </source>
</evidence>
<evidence type="ECO:0000256" key="1">
    <source>
        <dbReference type="ARBA" id="ARBA00000085"/>
    </source>
</evidence>
<dbReference type="NCBIfam" id="TIGR00229">
    <property type="entry name" value="sensory_box"/>
    <property type="match status" value="4"/>
</dbReference>
<dbReference type="PROSITE" id="PS50112">
    <property type="entry name" value="PAS"/>
    <property type="match status" value="1"/>
</dbReference>
<feature type="domain" description="Response regulatory" evidence="24">
    <location>
        <begin position="1476"/>
        <end position="1595"/>
    </location>
</feature>
<dbReference type="FunFam" id="2.10.70.100:FF:000001">
    <property type="entry name" value="Sensory transduction histidine kinase"/>
    <property type="match status" value="1"/>
</dbReference>
<keyword evidence="7 20" id="KW-0597">Phosphoprotein</keyword>
<keyword evidence="12" id="KW-0418">Kinase</keyword>
<keyword evidence="16 22" id="KW-0472">Membrane</keyword>
<feature type="domain" description="PAC" evidence="26">
    <location>
        <begin position="442"/>
        <end position="498"/>
    </location>
</feature>
<dbReference type="SMART" id="SM00065">
    <property type="entry name" value="GAF"/>
    <property type="match status" value="1"/>
</dbReference>
<keyword evidence="6" id="KW-0997">Cell inner membrane</keyword>
<dbReference type="PROSITE" id="PS50113">
    <property type="entry name" value="PAC"/>
    <property type="match status" value="4"/>
</dbReference>
<dbReference type="InterPro" id="IPR013655">
    <property type="entry name" value="PAS_fold_3"/>
</dbReference>
<dbReference type="SMART" id="SM00388">
    <property type="entry name" value="HisKA"/>
    <property type="match status" value="1"/>
</dbReference>
<dbReference type="Gene3D" id="3.40.50.2300">
    <property type="match status" value="2"/>
</dbReference>
<dbReference type="FunFam" id="1.10.287.130:FF:000002">
    <property type="entry name" value="Two-component osmosensing histidine kinase"/>
    <property type="match status" value="1"/>
</dbReference>
<evidence type="ECO:0000256" key="16">
    <source>
        <dbReference type="ARBA" id="ARBA00023136"/>
    </source>
</evidence>
<evidence type="ECO:0000259" key="26">
    <source>
        <dbReference type="PROSITE" id="PS50113"/>
    </source>
</evidence>
<dbReference type="InterPro" id="IPR000700">
    <property type="entry name" value="PAS-assoc_C"/>
</dbReference>
<keyword evidence="15" id="KW-0902">Two-component regulatory system</keyword>
<dbReference type="InterPro" id="IPR001789">
    <property type="entry name" value="Sig_transdc_resp-reg_receiver"/>
</dbReference>
<protein>
    <recommendedName>
        <fullName evidence="19">Circadian input-output histidine kinase CikA</fullName>
        <ecNumber evidence="4">2.7.13.3</ecNumber>
    </recommendedName>
    <alternativeName>
        <fullName evidence="18">Sensory/regulatory protein RpfC</fullName>
    </alternativeName>
</protein>
<feature type="transmembrane region" description="Helical" evidence="22">
    <location>
        <begin position="62"/>
        <end position="85"/>
    </location>
</feature>
<dbReference type="SMART" id="SM00448">
    <property type="entry name" value="REC"/>
    <property type="match status" value="2"/>
</dbReference>
<dbReference type="InterPro" id="IPR005467">
    <property type="entry name" value="His_kinase_dom"/>
</dbReference>
<dbReference type="GO" id="GO:0005886">
    <property type="term" value="C:plasma membrane"/>
    <property type="evidence" value="ECO:0007669"/>
    <property type="project" value="UniProtKB-SubCell"/>
</dbReference>
<feature type="transmembrane region" description="Helical" evidence="22">
    <location>
        <begin position="6"/>
        <end position="24"/>
    </location>
</feature>
<evidence type="ECO:0000256" key="17">
    <source>
        <dbReference type="ARBA" id="ARBA00064003"/>
    </source>
</evidence>
<evidence type="ECO:0000256" key="10">
    <source>
        <dbReference type="ARBA" id="ARBA00022737"/>
    </source>
</evidence>
<evidence type="ECO:0000256" key="6">
    <source>
        <dbReference type="ARBA" id="ARBA00022519"/>
    </source>
</evidence>
<keyword evidence="21" id="KW-0175">Coiled coil</keyword>
<feature type="transmembrane region" description="Helical" evidence="22">
    <location>
        <begin position="208"/>
        <end position="227"/>
    </location>
</feature>
<dbReference type="SMART" id="SM00086">
    <property type="entry name" value="PAC"/>
    <property type="match status" value="3"/>
</dbReference>
<feature type="domain" description="PAC" evidence="26">
    <location>
        <begin position="830"/>
        <end position="883"/>
    </location>
</feature>
<dbReference type="PANTHER" id="PTHR45339">
    <property type="entry name" value="HYBRID SIGNAL TRANSDUCTION HISTIDINE KINASE J"/>
    <property type="match status" value="1"/>
</dbReference>
<feature type="domain" description="PAC" evidence="26">
    <location>
        <begin position="703"/>
        <end position="755"/>
    </location>
</feature>